<comment type="cofactor">
    <cofactor evidence="7">
        <name>Mg(2+)</name>
        <dbReference type="ChEBI" id="CHEBI:18420"/>
    </cofactor>
</comment>
<evidence type="ECO:0000256" key="5">
    <source>
        <dbReference type="ARBA" id="ARBA00023125"/>
    </source>
</evidence>
<dbReference type="GO" id="GO:0005524">
    <property type="term" value="F:ATP binding"/>
    <property type="evidence" value="ECO:0007669"/>
    <property type="project" value="UniProtKB-KW"/>
</dbReference>
<keyword evidence="7" id="KW-0233">DNA recombination</keyword>
<dbReference type="CDD" id="cd04475">
    <property type="entry name" value="RPA1_DBD_B"/>
    <property type="match status" value="1"/>
</dbReference>
<name>A0ABD1QK96_9LAMI</name>
<evidence type="ECO:0000256" key="8">
    <source>
        <dbReference type="SAM" id="MobiDB-lite"/>
    </source>
</evidence>
<feature type="domain" description="Replication protein A OB" evidence="14">
    <location>
        <begin position="1288"/>
        <end position="1383"/>
    </location>
</feature>
<dbReference type="GO" id="GO:0006281">
    <property type="term" value="P:DNA repair"/>
    <property type="evidence" value="ECO:0007669"/>
    <property type="project" value="UniProtKB-KW"/>
</dbReference>
<keyword evidence="7" id="KW-0067">ATP-binding</keyword>
<dbReference type="PANTHER" id="PTHR30620:SF16">
    <property type="entry name" value="LYSOSOMAL BETA GLUCOSIDASE"/>
    <property type="match status" value="1"/>
</dbReference>
<dbReference type="GO" id="GO:0008422">
    <property type="term" value="F:beta-glucosidase activity"/>
    <property type="evidence" value="ECO:0007669"/>
    <property type="project" value="UniProtKB-EC"/>
</dbReference>
<dbReference type="EC" id="5.6.2.3" evidence="7"/>
<evidence type="ECO:0000313" key="15">
    <source>
        <dbReference type="EMBL" id="KAL2476354.1"/>
    </source>
</evidence>
<keyword evidence="16" id="KW-1185">Reference proteome</keyword>
<keyword evidence="4 7" id="KW-0378">Hydrolase</keyword>
<evidence type="ECO:0000256" key="2">
    <source>
        <dbReference type="ARBA" id="ARBA00005336"/>
    </source>
</evidence>
<keyword evidence="9" id="KW-0472">Membrane</keyword>
<dbReference type="FunFam" id="3.20.20.300:FF:000003">
    <property type="entry name" value="Beta-D-glucan exohydrolase isoenzyme ExoI"/>
    <property type="match status" value="1"/>
</dbReference>
<dbReference type="InterPro" id="IPR012340">
    <property type="entry name" value="NA-bd_OB-fold"/>
</dbReference>
<dbReference type="InterPro" id="IPR013955">
    <property type="entry name" value="Rep_factor-A_C"/>
</dbReference>
<dbReference type="Pfam" id="PF16900">
    <property type="entry name" value="REPA_OB_2"/>
    <property type="match status" value="1"/>
</dbReference>
<dbReference type="InterPro" id="IPR017853">
    <property type="entry name" value="GH"/>
</dbReference>
<dbReference type="Gene3D" id="2.40.50.140">
    <property type="entry name" value="Nucleic acid-binding proteins"/>
    <property type="match status" value="3"/>
</dbReference>
<dbReference type="Pfam" id="PF14214">
    <property type="entry name" value="Helitron_like_N"/>
    <property type="match status" value="1"/>
</dbReference>
<evidence type="ECO:0000259" key="12">
    <source>
        <dbReference type="Pfam" id="PF08646"/>
    </source>
</evidence>
<keyword evidence="9" id="KW-0812">Transmembrane</keyword>
<evidence type="ECO:0000256" key="7">
    <source>
        <dbReference type="RuleBase" id="RU363044"/>
    </source>
</evidence>
<organism evidence="15 16">
    <name type="scientific">Abeliophyllum distichum</name>
    <dbReference type="NCBI Taxonomy" id="126358"/>
    <lineage>
        <taxon>Eukaryota</taxon>
        <taxon>Viridiplantae</taxon>
        <taxon>Streptophyta</taxon>
        <taxon>Embryophyta</taxon>
        <taxon>Tracheophyta</taxon>
        <taxon>Spermatophyta</taxon>
        <taxon>Magnoliopsida</taxon>
        <taxon>eudicotyledons</taxon>
        <taxon>Gunneridae</taxon>
        <taxon>Pentapetalae</taxon>
        <taxon>asterids</taxon>
        <taxon>lamiids</taxon>
        <taxon>Lamiales</taxon>
        <taxon>Oleaceae</taxon>
        <taxon>Forsythieae</taxon>
        <taxon>Abeliophyllum</taxon>
    </lineage>
</organism>
<sequence length="1653" mass="186877">MKQLNHDDIVNTVCSGDVSYNDIPTTSNHNNDHANRCGLFGLFEPNGEEQLPFKMCEDGTENIHMNDSVLESKRKRAQVSCREYYCYKLQVRSPDNSILLHAGRLLQQYVVDMYIKVETSRLDYFRNNQSEIRAELYQGIVDSLETGECSGARIGKRIVLPSSFTGGPRDMQKRFNDAMALVQRFDDDARKLLYKEFPEHFVWNKQSKYWTRRKKFAVIARIAAANPIQGERYYLRLLLNHVRGPTSFQSLKYINGLVVESFREAALLRGLLHGDNDCELCLQEASTYQMPHSLRRLFSTILVFCSPNNPKQLWNQFRQFMIEDYIRKGLHCHHAEVEALKSINSFLEPLGKSLNDYELVNFDVNVPEAEMFTRMVNEELTTLVTEDDISSIDKLNKEQKIAYHAILDKVFSNQSGMFFVDGPGGTGKTFLYRALLATVRSKKEIALATASSGVAASLLPGGRTAHSRFRIPLEIYSGSVCSVSKQSAIADLFRITKLIIWDEAPMINCQAIEVLDKMLRDVNDNDLPFGGKVIVLGGDFRQILPVVQRGNKNDIIASSFVNSYLWPFFTKIKLVQNMRALLDPLFCEYLLRIGNGTETQHSCGMIKLWQNMTIYYDEGVSSLQKLIEIVFPHISTYAENLEYMINRVILAPKNEHVDEINNILIQLFPGHAYTYYSFDESLDESDQSIQEDFFNTLTPNEVSILMQVLTLSIHELLPFILNYFNGLRAEMNAGTGSKPGMGWFSMYVVVVLVLLCFWAGAIGAEYKKYKHPKQPLNIRINDLLKRMTLEEKIGQMTQIECKVTTADVMKKYFIGSVVSGGGSWPAPKASAEAWINMVNEFQKGFLSTRLGIPMIYGIDAVHGQSNVYNATIFPHNVGLGVTRDPELVKKIGAATALEVRATAIPYAFAPCIAVCRDPRWGRCYESYSEDHKIVQSMTEIIPGLQGDVPVDYPRNFPFVSGRTKVAGCAKHFVGDVGTTNGINENNTVIDWNGLLRIHMPAYLDSIRKGVATVMVSHSSWNGEKMHANHELLTGYLKKKLKFQGFVISDMWGIHRITTPSRANYTYSVQAGVLAGIDMVMVPETYVEFIDDLTSLVNKNVIPMSRIDDAVRRILRVKFIMELFENLMADLSLINQLGSQVNYQSPQDDFTFKKMDTKYKLIPEISVTEKDKNWTAKVIVSEKTSARTSQNGSIRYQNLILMDPQKNKIQATLFDNHITAFEDLLLLSKTYLISNATIKLTKPEYVASVGPIHWVITGKTRVIEIQEDNNALLSSTYNFTPFDKLKEYMDVNADISIIGVAIDIKPKRLIKVRSGGQSYVQDVVLVDQSFDTILLTLWDCFVDKECVYISQHLSKKPIVIAKHLKVSSFHGLSLSTKGNSSFFIDAPFTQVTELKSWVDENIENLNQLIVEKSYFIASPAKVPIPNDKMITYIKNISGLHHMQTYFWVKAKANLQRQELAYWYMSCSNCNKLSGADVNEVFECVFCKCKQAYGAPRARATIQLQDATSSLLATVIGPPAETFFKCSAYDLMKGTTKNENSDIVETMRTSIEEDVLFYVKAVPKDKQEGYKYDVIFIINPSEIPGKTVYIESEEKTTTPHSASSDLVPYAPVTPTSKRVLFREHSASSSSKKKQSGKHDNIGQSTSDEATVEESY</sequence>
<feature type="domain" description="Replication factor A C-terminal" evidence="12">
    <location>
        <begin position="1444"/>
        <end position="1559"/>
    </location>
</feature>
<keyword evidence="6" id="KW-0326">Glycosidase</keyword>
<dbReference type="PANTHER" id="PTHR30620">
    <property type="entry name" value="PERIPLASMIC BETA-GLUCOSIDASE-RELATED"/>
    <property type="match status" value="1"/>
</dbReference>
<keyword evidence="7" id="KW-0547">Nucleotide-binding</keyword>
<dbReference type="Gene3D" id="3.40.50.300">
    <property type="entry name" value="P-loop containing nucleotide triphosphate hydrolases"/>
    <property type="match status" value="1"/>
</dbReference>
<feature type="domain" description="Glycoside hydrolase family 3 N-terminal" evidence="10">
    <location>
        <begin position="788"/>
        <end position="1116"/>
    </location>
</feature>
<feature type="domain" description="Helitron helicase-like" evidence="13">
    <location>
        <begin position="84"/>
        <end position="186"/>
    </location>
</feature>
<keyword evidence="7" id="KW-0234">DNA repair</keyword>
<dbReference type="GO" id="GO:0043139">
    <property type="term" value="F:5'-3' DNA helicase activity"/>
    <property type="evidence" value="ECO:0007669"/>
    <property type="project" value="UniProtKB-EC"/>
</dbReference>
<feature type="region of interest" description="Disordered" evidence="8">
    <location>
        <begin position="1616"/>
        <end position="1653"/>
    </location>
</feature>
<dbReference type="Pfam" id="PF08646">
    <property type="entry name" value="Rep_fac-A_C"/>
    <property type="match status" value="1"/>
</dbReference>
<comment type="similarity">
    <text evidence="7">Belongs to the helicase family.</text>
</comment>
<keyword evidence="9" id="KW-1133">Transmembrane helix</keyword>
<feature type="domain" description="DNA helicase Pif1-like DEAD-box helicase" evidence="11">
    <location>
        <begin position="394"/>
        <end position="599"/>
    </location>
</feature>
<evidence type="ECO:0000256" key="4">
    <source>
        <dbReference type="ARBA" id="ARBA00022801"/>
    </source>
</evidence>
<evidence type="ECO:0000259" key="13">
    <source>
        <dbReference type="Pfam" id="PF14214"/>
    </source>
</evidence>
<keyword evidence="5" id="KW-0238">DNA-binding</keyword>
<evidence type="ECO:0000313" key="16">
    <source>
        <dbReference type="Proteomes" id="UP001604336"/>
    </source>
</evidence>
<dbReference type="InterPro" id="IPR025476">
    <property type="entry name" value="Helitron_helicase-like"/>
</dbReference>
<dbReference type="Pfam" id="PF00933">
    <property type="entry name" value="Glyco_hydro_3"/>
    <property type="match status" value="1"/>
</dbReference>
<keyword evidence="7" id="KW-0227">DNA damage</keyword>
<dbReference type="InterPro" id="IPR027417">
    <property type="entry name" value="P-loop_NTPase"/>
</dbReference>
<dbReference type="InterPro" id="IPR001764">
    <property type="entry name" value="Glyco_hydro_3_N"/>
</dbReference>
<evidence type="ECO:0000259" key="14">
    <source>
        <dbReference type="Pfam" id="PF16900"/>
    </source>
</evidence>
<evidence type="ECO:0000256" key="6">
    <source>
        <dbReference type="ARBA" id="ARBA00023295"/>
    </source>
</evidence>
<feature type="transmembrane region" description="Helical" evidence="9">
    <location>
        <begin position="744"/>
        <end position="764"/>
    </location>
</feature>
<reference evidence="16" key="1">
    <citation type="submission" date="2024-07" db="EMBL/GenBank/DDBJ databases">
        <title>Two chromosome-level genome assemblies of Korean endemic species Abeliophyllum distichum and Forsythia ovata (Oleaceae).</title>
        <authorList>
            <person name="Jang H."/>
        </authorList>
    </citation>
    <scope>NUCLEOTIDE SEQUENCE [LARGE SCALE GENOMIC DNA]</scope>
</reference>
<dbReference type="Pfam" id="PF05970">
    <property type="entry name" value="PIF1"/>
    <property type="match status" value="1"/>
</dbReference>
<evidence type="ECO:0000256" key="1">
    <source>
        <dbReference type="ARBA" id="ARBA00000448"/>
    </source>
</evidence>
<feature type="transmembrane region" description="Helical" evidence="9">
    <location>
        <begin position="704"/>
        <end position="724"/>
    </location>
</feature>
<dbReference type="InterPro" id="IPR051915">
    <property type="entry name" value="Cellulose_Degrad_GH3"/>
</dbReference>
<comment type="similarity">
    <text evidence="2">Belongs to the glycosyl hydrolase 3 family.</text>
</comment>
<evidence type="ECO:0000256" key="9">
    <source>
        <dbReference type="SAM" id="Phobius"/>
    </source>
</evidence>
<dbReference type="SUPFAM" id="SSF50249">
    <property type="entry name" value="Nucleic acid-binding proteins"/>
    <property type="match status" value="3"/>
</dbReference>
<dbReference type="EMBL" id="JBFOLK010000011">
    <property type="protein sequence ID" value="KAL2476354.1"/>
    <property type="molecule type" value="Genomic_DNA"/>
</dbReference>
<dbReference type="Gene3D" id="3.20.20.300">
    <property type="entry name" value="Glycoside hydrolase, family 3, N-terminal domain"/>
    <property type="match status" value="1"/>
</dbReference>
<dbReference type="SUPFAM" id="SSF52540">
    <property type="entry name" value="P-loop containing nucleoside triphosphate hydrolases"/>
    <property type="match status" value="2"/>
</dbReference>
<proteinExistence type="inferred from homology"/>
<dbReference type="GO" id="GO:0006310">
    <property type="term" value="P:DNA recombination"/>
    <property type="evidence" value="ECO:0007669"/>
    <property type="project" value="UniProtKB-KW"/>
</dbReference>
<comment type="catalytic activity">
    <reaction evidence="1">
        <text>Hydrolysis of terminal, non-reducing beta-D-glucosyl residues with release of beta-D-glucose.</text>
        <dbReference type="EC" id="3.2.1.21"/>
    </reaction>
</comment>
<protein>
    <recommendedName>
        <fullName evidence="7">ATP-dependent DNA helicase</fullName>
        <ecNumber evidence="7">5.6.2.3</ecNumber>
    </recommendedName>
</protein>
<comment type="caution">
    <text evidence="15">The sequence shown here is derived from an EMBL/GenBank/DDBJ whole genome shotgun (WGS) entry which is preliminary data.</text>
</comment>
<evidence type="ECO:0000259" key="10">
    <source>
        <dbReference type="Pfam" id="PF00933"/>
    </source>
</evidence>
<dbReference type="InterPro" id="IPR031657">
    <property type="entry name" value="REPA_OB_2"/>
</dbReference>
<dbReference type="InterPro" id="IPR010285">
    <property type="entry name" value="DNA_helicase_pif1-like_DEAD"/>
</dbReference>
<dbReference type="GO" id="GO:0003677">
    <property type="term" value="F:DNA binding"/>
    <property type="evidence" value="ECO:0007669"/>
    <property type="project" value="UniProtKB-KW"/>
</dbReference>
<comment type="catalytic activity">
    <reaction evidence="7">
        <text>ATP + H2O = ADP + phosphate + H(+)</text>
        <dbReference type="Rhea" id="RHEA:13065"/>
        <dbReference type="ChEBI" id="CHEBI:15377"/>
        <dbReference type="ChEBI" id="CHEBI:15378"/>
        <dbReference type="ChEBI" id="CHEBI:30616"/>
        <dbReference type="ChEBI" id="CHEBI:43474"/>
        <dbReference type="ChEBI" id="CHEBI:456216"/>
        <dbReference type="EC" id="5.6.2.3"/>
    </reaction>
</comment>
<keyword evidence="3" id="KW-0732">Signal</keyword>
<dbReference type="SUPFAM" id="SSF51445">
    <property type="entry name" value="(Trans)glycosidases"/>
    <property type="match status" value="1"/>
</dbReference>
<gene>
    <name evidence="15" type="ORF">Adt_37090</name>
</gene>
<evidence type="ECO:0000259" key="11">
    <source>
        <dbReference type="Pfam" id="PF05970"/>
    </source>
</evidence>
<dbReference type="InterPro" id="IPR036962">
    <property type="entry name" value="Glyco_hydro_3_N_sf"/>
</dbReference>
<dbReference type="Proteomes" id="UP001604336">
    <property type="component" value="Unassembled WGS sequence"/>
</dbReference>
<keyword evidence="7" id="KW-0347">Helicase</keyword>
<evidence type="ECO:0000256" key="3">
    <source>
        <dbReference type="ARBA" id="ARBA00022729"/>
    </source>
</evidence>
<accession>A0ABD1QK96</accession>
<dbReference type="PRINTS" id="PR00133">
    <property type="entry name" value="GLHYDRLASE3"/>
</dbReference>